<dbReference type="RefSeq" id="WP_114660638.1">
    <property type="nucleotide sequence ID" value="NZ_CP031194.1"/>
</dbReference>
<sequence>MSVQTVDTVDTYETHAPDPMGWRGVPFRLPDDVPAHTADADGGKHDGGPKPPEAPREPSGGDGQDGSGSGGGSGSACPE</sequence>
<dbReference type="EMBL" id="CP031194">
    <property type="protein sequence ID" value="AXG79305.1"/>
    <property type="molecule type" value="Genomic_DNA"/>
</dbReference>
<dbReference type="KEGG" id="spad:DVK44_18440"/>
<protein>
    <submittedName>
        <fullName evidence="2">Uncharacterized protein</fullName>
    </submittedName>
</protein>
<dbReference type="Proteomes" id="UP000253868">
    <property type="component" value="Chromosome"/>
</dbReference>
<evidence type="ECO:0000256" key="1">
    <source>
        <dbReference type="SAM" id="MobiDB-lite"/>
    </source>
</evidence>
<evidence type="ECO:0000313" key="2">
    <source>
        <dbReference type="EMBL" id="AXG79305.1"/>
    </source>
</evidence>
<reference evidence="3" key="1">
    <citation type="submission" date="2018-07" db="EMBL/GenBank/DDBJ databases">
        <authorList>
            <person name="Zhao J."/>
        </authorList>
    </citation>
    <scope>NUCLEOTIDE SEQUENCE [LARGE SCALE GENOMIC DNA]</scope>
    <source>
        <strain evidence="3">GSSD-12</strain>
    </source>
</reference>
<dbReference type="OrthoDB" id="4275452at2"/>
<feature type="region of interest" description="Disordered" evidence="1">
    <location>
        <begin position="1"/>
        <end position="79"/>
    </location>
</feature>
<proteinExistence type="predicted"/>
<feature type="compositionally biased region" description="Gly residues" evidence="1">
    <location>
        <begin position="60"/>
        <end position="79"/>
    </location>
</feature>
<evidence type="ECO:0000313" key="3">
    <source>
        <dbReference type="Proteomes" id="UP000253868"/>
    </source>
</evidence>
<accession>A0A345HRI1</accession>
<dbReference type="AlphaFoldDB" id="A0A345HRI1"/>
<gene>
    <name evidence="2" type="ORF">DVK44_18440</name>
</gene>
<name>A0A345HRI1_9ACTN</name>
<organism evidence="2 3">
    <name type="scientific">Streptomyces paludis</name>
    <dbReference type="NCBI Taxonomy" id="2282738"/>
    <lineage>
        <taxon>Bacteria</taxon>
        <taxon>Bacillati</taxon>
        <taxon>Actinomycetota</taxon>
        <taxon>Actinomycetes</taxon>
        <taxon>Kitasatosporales</taxon>
        <taxon>Streptomycetaceae</taxon>
        <taxon>Streptomyces</taxon>
    </lineage>
</organism>
<feature type="compositionally biased region" description="Basic and acidic residues" evidence="1">
    <location>
        <begin position="29"/>
        <end position="56"/>
    </location>
</feature>
<keyword evidence="3" id="KW-1185">Reference proteome</keyword>